<proteinExistence type="predicted"/>
<feature type="signal peptide" evidence="1">
    <location>
        <begin position="1"/>
        <end position="21"/>
    </location>
</feature>
<feature type="chain" id="PRO_5047067546" evidence="1">
    <location>
        <begin position="22"/>
        <end position="160"/>
    </location>
</feature>
<dbReference type="RefSeq" id="WP_290261250.1">
    <property type="nucleotide sequence ID" value="NZ_JAUFQG010000004.1"/>
</dbReference>
<gene>
    <name evidence="3" type="ORF">ACFOX3_14090</name>
</gene>
<keyword evidence="4" id="KW-1185">Reference proteome</keyword>
<reference evidence="4" key="1">
    <citation type="journal article" date="2019" name="Int. J. Syst. Evol. Microbiol.">
        <title>The Global Catalogue of Microorganisms (GCM) 10K type strain sequencing project: providing services to taxonomists for standard genome sequencing and annotation.</title>
        <authorList>
            <consortium name="The Broad Institute Genomics Platform"/>
            <consortium name="The Broad Institute Genome Sequencing Center for Infectious Disease"/>
            <person name="Wu L."/>
            <person name="Ma J."/>
        </authorList>
    </citation>
    <scope>NUCLEOTIDE SEQUENCE [LARGE SCALE GENOMIC DNA]</scope>
    <source>
        <strain evidence="4">CECT 8570</strain>
    </source>
</reference>
<dbReference type="EMBL" id="JBHSCX010000020">
    <property type="protein sequence ID" value="MFC4363442.1"/>
    <property type="molecule type" value="Genomic_DNA"/>
</dbReference>
<evidence type="ECO:0000256" key="1">
    <source>
        <dbReference type="SAM" id="SignalP"/>
    </source>
</evidence>
<dbReference type="Proteomes" id="UP001595840">
    <property type="component" value="Unassembled WGS sequence"/>
</dbReference>
<dbReference type="InterPro" id="IPR046474">
    <property type="entry name" value="DUF6795"/>
</dbReference>
<keyword evidence="1" id="KW-0732">Signal</keyword>
<organism evidence="3 4">
    <name type="scientific">Simiduia curdlanivorans</name>
    <dbReference type="NCBI Taxonomy" id="1492769"/>
    <lineage>
        <taxon>Bacteria</taxon>
        <taxon>Pseudomonadati</taxon>
        <taxon>Pseudomonadota</taxon>
        <taxon>Gammaproteobacteria</taxon>
        <taxon>Cellvibrionales</taxon>
        <taxon>Cellvibrionaceae</taxon>
        <taxon>Simiduia</taxon>
    </lineage>
</organism>
<protein>
    <submittedName>
        <fullName evidence="3">DUF6795 domain-containing protein</fullName>
    </submittedName>
</protein>
<evidence type="ECO:0000313" key="3">
    <source>
        <dbReference type="EMBL" id="MFC4363442.1"/>
    </source>
</evidence>
<evidence type="ECO:0000313" key="4">
    <source>
        <dbReference type="Proteomes" id="UP001595840"/>
    </source>
</evidence>
<sequence>MKSIRNIYLITLIAFSSLACSQSGAPMSILDAGKAYFFSPVSMQIYRDGQPVVGANVVRRWEHSTIEQDESTTDAEGKVNFPEVRRRTIVQVIPAEFVVAQQIIVVVEGEEIEVWSNSKRDSAINSELGGKPLNFRCELNDEEQLHRDFGSAFFTKCTWE</sequence>
<accession>A0ABV8V6D9</accession>
<name>A0ABV8V6D9_9GAMM</name>
<dbReference type="Pfam" id="PF20598">
    <property type="entry name" value="DUF6795"/>
    <property type="match status" value="1"/>
</dbReference>
<comment type="caution">
    <text evidence="3">The sequence shown here is derived from an EMBL/GenBank/DDBJ whole genome shotgun (WGS) entry which is preliminary data.</text>
</comment>
<evidence type="ECO:0000259" key="2">
    <source>
        <dbReference type="Pfam" id="PF20598"/>
    </source>
</evidence>
<feature type="domain" description="DUF6795" evidence="2">
    <location>
        <begin position="41"/>
        <end position="142"/>
    </location>
</feature>
<dbReference type="PROSITE" id="PS51257">
    <property type="entry name" value="PROKAR_LIPOPROTEIN"/>
    <property type="match status" value="1"/>
</dbReference>